<dbReference type="PANTHER" id="PTHR30483:SF6">
    <property type="entry name" value="PERIPLASMIC BINDING PROTEIN OF ABC TRANSPORTER FOR NATURAL AMINO ACIDS"/>
    <property type="match status" value="1"/>
</dbReference>
<dbReference type="InterPro" id="IPR028081">
    <property type="entry name" value="Leu-bd"/>
</dbReference>
<dbReference type="AlphaFoldDB" id="A0A5C0B321"/>
<evidence type="ECO:0000256" key="3">
    <source>
        <dbReference type="SAM" id="SignalP"/>
    </source>
</evidence>
<sequence>MDRRSFVKLSAAAAAVQLLPSLSFAQEGGTFRIGALTPITGAGSPYGPGMQQAIRLAVDEVNAAGGVAGMKLELITEDSQTKPDAAVLAAKKLIEVNKVQAILGTWSSGVTLAVMPLTDAAGIIEMNVSGAPAISTLDTKDLVWRFQATNDRFGAAFAEICTKRGFKRPATMAFNNASGLGNVNGFKKAWEARGNKVVAEVVYEPNRPSYRSELQKVLDAKPDVIVTGSYLPDSTIILREWFQAGAENKWIMPGWAAGPDLVKALGNEVCEGVISVETVSNEGSDAYKAFDAAYTKAMGRSAGSNIYAAMAYDMVISLALAIEAAGAKADIATINGKIREVSNPPGDAVYSFASGKAALAAKKKINYEGASSKLDFDKFGDTTPDFGVFVIEKGQLVRRDVVSIAAAV</sequence>
<feature type="chain" id="PRO_5022964511" evidence="3">
    <location>
        <begin position="26"/>
        <end position="408"/>
    </location>
</feature>
<dbReference type="RefSeq" id="WP_148816647.1">
    <property type="nucleotide sequence ID" value="NZ_CP043046.1"/>
</dbReference>
<name>A0A5C0B321_9BURK</name>
<proteinExistence type="inferred from homology"/>
<comment type="similarity">
    <text evidence="1">Belongs to the leucine-binding protein family.</text>
</comment>
<evidence type="ECO:0000313" key="5">
    <source>
        <dbReference type="EMBL" id="QEI07600.1"/>
    </source>
</evidence>
<evidence type="ECO:0000256" key="1">
    <source>
        <dbReference type="ARBA" id="ARBA00010062"/>
    </source>
</evidence>
<accession>A0A5C0B321</accession>
<gene>
    <name evidence="5" type="ORF">FXN63_18455</name>
</gene>
<dbReference type="SUPFAM" id="SSF53822">
    <property type="entry name" value="Periplasmic binding protein-like I"/>
    <property type="match status" value="1"/>
</dbReference>
<reference evidence="5 6" key="1">
    <citation type="submission" date="2019-08" db="EMBL/GenBank/DDBJ databases">
        <title>Amphibian skin-associated Pigmentiphaga: genome sequence and occurrence across geography and hosts.</title>
        <authorList>
            <person name="Bletz M.C."/>
            <person name="Bunk B."/>
            <person name="Sproeer C."/>
            <person name="Biwer P."/>
            <person name="Reiter S."/>
            <person name="Rabemananjara F.C.E."/>
            <person name="Schulz S."/>
            <person name="Overmann J."/>
            <person name="Vences M."/>
        </authorList>
    </citation>
    <scope>NUCLEOTIDE SEQUENCE [LARGE SCALE GENOMIC DNA]</scope>
    <source>
        <strain evidence="5 6">Mada1488</strain>
    </source>
</reference>
<dbReference type="InterPro" id="IPR051010">
    <property type="entry name" value="BCAA_transport"/>
</dbReference>
<dbReference type="KEGG" id="pacr:FXN63_18455"/>
<dbReference type="OrthoDB" id="5289062at2"/>
<dbReference type="InterPro" id="IPR028082">
    <property type="entry name" value="Peripla_BP_I"/>
</dbReference>
<dbReference type="CDD" id="cd06346">
    <property type="entry name" value="PBP1_ABC_ligand_binding-like"/>
    <property type="match status" value="1"/>
</dbReference>
<dbReference type="Gene3D" id="3.40.50.2300">
    <property type="match status" value="2"/>
</dbReference>
<dbReference type="PANTHER" id="PTHR30483">
    <property type="entry name" value="LEUCINE-SPECIFIC-BINDING PROTEIN"/>
    <property type="match status" value="1"/>
</dbReference>
<feature type="domain" description="Leucine-binding protein" evidence="4">
    <location>
        <begin position="31"/>
        <end position="341"/>
    </location>
</feature>
<evidence type="ECO:0000256" key="2">
    <source>
        <dbReference type="ARBA" id="ARBA00022729"/>
    </source>
</evidence>
<keyword evidence="6" id="KW-1185">Reference proteome</keyword>
<evidence type="ECO:0000313" key="6">
    <source>
        <dbReference type="Proteomes" id="UP000325161"/>
    </source>
</evidence>
<organism evidence="5 6">
    <name type="scientific">Pigmentiphaga aceris</name>
    <dbReference type="NCBI Taxonomy" id="1940612"/>
    <lineage>
        <taxon>Bacteria</taxon>
        <taxon>Pseudomonadati</taxon>
        <taxon>Pseudomonadota</taxon>
        <taxon>Betaproteobacteria</taxon>
        <taxon>Burkholderiales</taxon>
        <taxon>Alcaligenaceae</taxon>
        <taxon>Pigmentiphaga</taxon>
    </lineage>
</organism>
<feature type="signal peptide" evidence="3">
    <location>
        <begin position="1"/>
        <end position="25"/>
    </location>
</feature>
<keyword evidence="2 3" id="KW-0732">Signal</keyword>
<dbReference type="Pfam" id="PF13458">
    <property type="entry name" value="Peripla_BP_6"/>
    <property type="match status" value="1"/>
</dbReference>
<evidence type="ECO:0000259" key="4">
    <source>
        <dbReference type="Pfam" id="PF13458"/>
    </source>
</evidence>
<dbReference type="Proteomes" id="UP000325161">
    <property type="component" value="Chromosome"/>
</dbReference>
<protein>
    <submittedName>
        <fullName evidence="5">ABC transporter substrate-binding protein</fullName>
    </submittedName>
</protein>
<dbReference type="EMBL" id="CP043046">
    <property type="protein sequence ID" value="QEI07600.1"/>
    <property type="molecule type" value="Genomic_DNA"/>
</dbReference>